<sequence>MIVKLAEESAGAFSAEELTLWLYQFEAKDTQKKEIKK</sequence>
<name>A0A062IP87_ACIBA</name>
<dbReference type="PATRIC" id="fig|1310697.3.peg.607"/>
<dbReference type="EMBL" id="JMOD01000007">
    <property type="protein sequence ID" value="KCY21620.1"/>
    <property type="molecule type" value="Genomic_DNA"/>
</dbReference>
<dbReference type="Proteomes" id="UP000027327">
    <property type="component" value="Unassembled WGS sequence"/>
</dbReference>
<evidence type="ECO:0000313" key="1">
    <source>
        <dbReference type="EMBL" id="KCY21620.1"/>
    </source>
</evidence>
<dbReference type="AlphaFoldDB" id="A0A062IP87"/>
<gene>
    <name evidence="1" type="ORF">J596_0647</name>
</gene>
<comment type="caution">
    <text evidence="1">The sequence shown here is derived from an EMBL/GenBank/DDBJ whole genome shotgun (WGS) entry which is preliminary data.</text>
</comment>
<reference evidence="1 2" key="1">
    <citation type="submission" date="2014-04" db="EMBL/GenBank/DDBJ databases">
        <title>Comparative genomics and transcriptomics to identify genetic mechanisms underlying the emergence of carbapenem resistant Acinetobacter baumannii (CRAb).</title>
        <authorList>
            <person name="Harris A.D."/>
            <person name="Johnson K.J."/>
            <person name="George J."/>
            <person name="Nadendla S."/>
            <person name="Daugherty S.C."/>
            <person name="Parankush S."/>
            <person name="Sadzewicz L."/>
            <person name="Tallon L."/>
            <person name="Sengamalay N."/>
            <person name="Hazen T.H."/>
            <person name="Rasko D.A."/>
        </authorList>
    </citation>
    <scope>NUCLEOTIDE SEQUENCE [LARGE SCALE GENOMIC DNA]</scope>
    <source>
        <strain evidence="1 2">21072</strain>
    </source>
</reference>
<organism evidence="1 2">
    <name type="scientific">Acinetobacter baumannii 21072</name>
    <dbReference type="NCBI Taxonomy" id="1310697"/>
    <lineage>
        <taxon>Bacteria</taxon>
        <taxon>Pseudomonadati</taxon>
        <taxon>Pseudomonadota</taxon>
        <taxon>Gammaproteobacteria</taxon>
        <taxon>Moraxellales</taxon>
        <taxon>Moraxellaceae</taxon>
        <taxon>Acinetobacter</taxon>
        <taxon>Acinetobacter calcoaceticus/baumannii complex</taxon>
    </lineage>
</organism>
<evidence type="ECO:0000313" key="2">
    <source>
        <dbReference type="Proteomes" id="UP000027327"/>
    </source>
</evidence>
<proteinExistence type="predicted"/>
<protein>
    <submittedName>
        <fullName evidence="1">Uncharacterized protein</fullName>
    </submittedName>
</protein>
<accession>A0A062IP87</accession>